<dbReference type="RefSeq" id="WP_227231200.1">
    <property type="nucleotide sequence ID" value="NZ_JAJCVJ010000003.1"/>
</dbReference>
<evidence type="ECO:0000256" key="1">
    <source>
        <dbReference type="ARBA" id="ARBA00006184"/>
    </source>
</evidence>
<organism evidence="6 7">
    <name type="scientific">Salinirubrum litoreum</name>
    <dbReference type="NCBI Taxonomy" id="1126234"/>
    <lineage>
        <taxon>Archaea</taxon>
        <taxon>Methanobacteriati</taxon>
        <taxon>Methanobacteriota</taxon>
        <taxon>Stenosarchaea group</taxon>
        <taxon>Halobacteria</taxon>
        <taxon>Halobacteriales</taxon>
        <taxon>Haloferacaceae</taxon>
        <taxon>Salinirubrum</taxon>
    </lineage>
</organism>
<gene>
    <name evidence="6" type="ORF">ACFPJ5_19645</name>
</gene>
<feature type="domain" description="Cdc6 C-terminal" evidence="5">
    <location>
        <begin position="117"/>
        <end position="203"/>
    </location>
</feature>
<dbReference type="InterPro" id="IPR036388">
    <property type="entry name" value="WH-like_DNA-bd_sf"/>
</dbReference>
<dbReference type="InterPro" id="IPR055237">
    <property type="entry name" value="Cdc6_lid"/>
</dbReference>
<dbReference type="Gene3D" id="1.10.10.10">
    <property type="entry name" value="Winged helix-like DNA-binding domain superfamily/Winged helix DNA-binding domain"/>
    <property type="match status" value="1"/>
</dbReference>
<dbReference type="InterPro" id="IPR014277">
    <property type="entry name" value="Orc1/Cdc6_arc"/>
</dbReference>
<dbReference type="FunFam" id="1.10.8.60:FF:000073">
    <property type="entry name" value="ORC1-type DNA replication protein"/>
    <property type="match status" value="1"/>
</dbReference>
<dbReference type="PANTHER" id="PTHR10763:SF22">
    <property type="entry name" value="ORC1-TYPE DNA REPLICATION PROTEIN"/>
    <property type="match status" value="1"/>
</dbReference>
<evidence type="ECO:0000313" key="6">
    <source>
        <dbReference type="EMBL" id="MFC5369147.1"/>
    </source>
</evidence>
<dbReference type="InterPro" id="IPR027417">
    <property type="entry name" value="P-loop_NTPase"/>
</dbReference>
<evidence type="ECO:0000256" key="3">
    <source>
        <dbReference type="ARBA" id="ARBA00022741"/>
    </source>
</evidence>
<dbReference type="AlphaFoldDB" id="A0ABD5RHC3"/>
<dbReference type="GO" id="GO:0006260">
    <property type="term" value="P:DNA replication"/>
    <property type="evidence" value="ECO:0007669"/>
    <property type="project" value="UniProtKB-KW"/>
</dbReference>
<dbReference type="Gene3D" id="1.10.8.60">
    <property type="match status" value="1"/>
</dbReference>
<proteinExistence type="inferred from homology"/>
<evidence type="ECO:0000256" key="2">
    <source>
        <dbReference type="ARBA" id="ARBA00022705"/>
    </source>
</evidence>
<dbReference type="GO" id="GO:0005524">
    <property type="term" value="F:ATP binding"/>
    <property type="evidence" value="ECO:0007669"/>
    <property type="project" value="UniProtKB-KW"/>
</dbReference>
<sequence>MLVNSRERTKSSLCERELIFPVYDADQLQSILQSRSAAFKDGVLNDDVIPLVAAVAAKEHGDARKAIDVLRFTGEIAQENDDDGVRIEHVYDADREEGKERIRELIEGTSPHSQRLLRSLALLIQSSSESDPAIPNEDVYEFYRDLSERNSYETLKKRRVRDLLNELEFLDLIEQETESRGRAEGLRVVNRLLHEPGLVVDACSTEE</sequence>
<protein>
    <submittedName>
        <fullName evidence="6">Cdc6/Cdc18 family protein</fullName>
    </submittedName>
</protein>
<name>A0ABD5RHC3_9EURY</name>
<dbReference type="PANTHER" id="PTHR10763">
    <property type="entry name" value="CELL DIVISION CONTROL PROTEIN 6-RELATED"/>
    <property type="match status" value="1"/>
</dbReference>
<keyword evidence="2" id="KW-0235">DNA replication</keyword>
<dbReference type="InterPro" id="IPR050311">
    <property type="entry name" value="ORC1/CDC6"/>
</dbReference>
<keyword evidence="4" id="KW-0067">ATP-binding</keyword>
<reference evidence="6 7" key="1">
    <citation type="journal article" date="2019" name="Int. J. Syst. Evol. Microbiol.">
        <title>The Global Catalogue of Microorganisms (GCM) 10K type strain sequencing project: providing services to taxonomists for standard genome sequencing and annotation.</title>
        <authorList>
            <consortium name="The Broad Institute Genomics Platform"/>
            <consortium name="The Broad Institute Genome Sequencing Center for Infectious Disease"/>
            <person name="Wu L."/>
            <person name="Ma J."/>
        </authorList>
    </citation>
    <scope>NUCLEOTIDE SEQUENCE [LARGE SCALE GENOMIC DNA]</scope>
    <source>
        <strain evidence="6 7">CGMCC 1.12237</strain>
    </source>
</reference>
<dbReference type="SUPFAM" id="SSF46785">
    <property type="entry name" value="Winged helix' DNA-binding domain"/>
    <property type="match status" value="1"/>
</dbReference>
<evidence type="ECO:0000256" key="4">
    <source>
        <dbReference type="ARBA" id="ARBA00022840"/>
    </source>
</evidence>
<dbReference type="InterPro" id="IPR036390">
    <property type="entry name" value="WH_DNA-bd_sf"/>
</dbReference>
<dbReference type="SMART" id="SM01074">
    <property type="entry name" value="Cdc6_C"/>
    <property type="match status" value="1"/>
</dbReference>
<evidence type="ECO:0000313" key="7">
    <source>
        <dbReference type="Proteomes" id="UP001596201"/>
    </source>
</evidence>
<comment type="similarity">
    <text evidence="1">Belongs to the CDC6/cdc18 family.</text>
</comment>
<dbReference type="InterPro" id="IPR015163">
    <property type="entry name" value="Cdc6_C"/>
</dbReference>
<evidence type="ECO:0000259" key="5">
    <source>
        <dbReference type="SMART" id="SM01074"/>
    </source>
</evidence>
<keyword evidence="7" id="KW-1185">Reference proteome</keyword>
<accession>A0ABD5RHC3</accession>
<dbReference type="Pfam" id="PF09079">
    <property type="entry name" value="WHD_Cdc6"/>
    <property type="match status" value="1"/>
</dbReference>
<dbReference type="SUPFAM" id="SSF52540">
    <property type="entry name" value="P-loop containing nucleoside triphosphate hydrolases"/>
    <property type="match status" value="1"/>
</dbReference>
<dbReference type="NCBIfam" id="TIGR02928">
    <property type="entry name" value="orc1/cdc6 family replication initiation protein"/>
    <property type="match status" value="1"/>
</dbReference>
<keyword evidence="3" id="KW-0547">Nucleotide-binding</keyword>
<dbReference type="EMBL" id="JBHSKX010000004">
    <property type="protein sequence ID" value="MFC5369147.1"/>
    <property type="molecule type" value="Genomic_DNA"/>
</dbReference>
<dbReference type="Proteomes" id="UP001596201">
    <property type="component" value="Unassembled WGS sequence"/>
</dbReference>
<comment type="caution">
    <text evidence="6">The sequence shown here is derived from an EMBL/GenBank/DDBJ whole genome shotgun (WGS) entry which is preliminary data.</text>
</comment>
<dbReference type="Pfam" id="PF22703">
    <property type="entry name" value="Cdc6_lid"/>
    <property type="match status" value="1"/>
</dbReference>